<evidence type="ECO:0000259" key="3">
    <source>
        <dbReference type="Pfam" id="PF13628"/>
    </source>
</evidence>
<organism evidence="4 5">
    <name type="scientific">Massilia polaris</name>
    <dbReference type="NCBI Taxonomy" id="2728846"/>
    <lineage>
        <taxon>Bacteria</taxon>
        <taxon>Pseudomonadati</taxon>
        <taxon>Pseudomonadota</taxon>
        <taxon>Betaproteobacteria</taxon>
        <taxon>Burkholderiales</taxon>
        <taxon>Oxalobacteraceae</taxon>
        <taxon>Telluria group</taxon>
        <taxon>Massilia</taxon>
    </lineage>
</organism>
<evidence type="ECO:0000256" key="2">
    <source>
        <dbReference type="SAM" id="SignalP"/>
    </source>
</evidence>
<dbReference type="EMBL" id="JABBGG010000002">
    <property type="protein sequence ID" value="NML60647.1"/>
    <property type="molecule type" value="Genomic_DNA"/>
</dbReference>
<dbReference type="InterPro" id="IPR025419">
    <property type="entry name" value="DUF4142"/>
</dbReference>
<keyword evidence="2" id="KW-0732">Signal</keyword>
<feature type="compositionally biased region" description="Pro residues" evidence="1">
    <location>
        <begin position="269"/>
        <end position="278"/>
    </location>
</feature>
<evidence type="ECO:0000313" key="5">
    <source>
        <dbReference type="Proteomes" id="UP000583752"/>
    </source>
</evidence>
<dbReference type="AlphaFoldDB" id="A0A848HHW3"/>
<dbReference type="Pfam" id="PF13628">
    <property type="entry name" value="DUF4142"/>
    <property type="match status" value="1"/>
</dbReference>
<dbReference type="RefSeq" id="WP_169464327.1">
    <property type="nucleotide sequence ID" value="NZ_JABBGG010000002.1"/>
</dbReference>
<proteinExistence type="predicted"/>
<feature type="compositionally biased region" description="Low complexity" evidence="1">
    <location>
        <begin position="223"/>
        <end position="247"/>
    </location>
</feature>
<gene>
    <name evidence="4" type="ORF">HHL21_06005</name>
</gene>
<feature type="region of interest" description="Disordered" evidence="1">
    <location>
        <begin position="173"/>
        <end position="278"/>
    </location>
</feature>
<dbReference type="Proteomes" id="UP000583752">
    <property type="component" value="Unassembled WGS sequence"/>
</dbReference>
<keyword evidence="5" id="KW-1185">Reference proteome</keyword>
<feature type="chain" id="PRO_5032458554" evidence="2">
    <location>
        <begin position="28"/>
        <end position="278"/>
    </location>
</feature>
<dbReference type="Gene3D" id="1.20.1260.10">
    <property type="match status" value="1"/>
</dbReference>
<accession>A0A848HHW3</accession>
<evidence type="ECO:0000313" key="4">
    <source>
        <dbReference type="EMBL" id="NML60647.1"/>
    </source>
</evidence>
<evidence type="ECO:0000256" key="1">
    <source>
        <dbReference type="SAM" id="MobiDB-lite"/>
    </source>
</evidence>
<protein>
    <submittedName>
        <fullName evidence="4">DUF4142 domain-containing protein</fullName>
    </submittedName>
</protein>
<feature type="signal peptide" evidence="2">
    <location>
        <begin position="1"/>
        <end position="27"/>
    </location>
</feature>
<comment type="caution">
    <text evidence="4">The sequence shown here is derived from an EMBL/GenBank/DDBJ whole genome shotgun (WGS) entry which is preliminary data.</text>
</comment>
<name>A0A848HHW3_9BURK</name>
<dbReference type="InterPro" id="IPR012347">
    <property type="entry name" value="Ferritin-like"/>
</dbReference>
<feature type="domain" description="DUF4142" evidence="3">
    <location>
        <begin position="44"/>
        <end position="179"/>
    </location>
</feature>
<dbReference type="PANTHER" id="PTHR38593">
    <property type="entry name" value="BLR2558 PROTEIN"/>
    <property type="match status" value="1"/>
</dbReference>
<sequence length="278" mass="28628">MLKTKVVKTLLSASLVAAFAAPMALHAQAPAGMNTPAASALNKADQKIVMDMARANMAEIEAGKMAVSKTQNAEVKAFAQRMIDDHTKALADVTTLAQSKGVTLPTEPDAKHKAMAAKLGKLEGEAFDREYMKQAGVADHTKVHAMLKKDSARAKDPDVKALAAKMMPTVEEHLHSAKGMPMASKGGGKTDAKGVKPPVTGEANDHTSPGAVKPPAAKDTSRSKSTSSGTSGTMGTTGAPVTPPVTGEANDHTSPGAVRPSPAANQTVKPPPAPAVKY</sequence>
<dbReference type="PANTHER" id="PTHR38593:SF1">
    <property type="entry name" value="BLR2558 PROTEIN"/>
    <property type="match status" value="1"/>
</dbReference>
<reference evidence="4 5" key="1">
    <citation type="submission" date="2020-04" db="EMBL/GenBank/DDBJ databases">
        <title>Massilia sp. RP-1-19 isolated from soil.</title>
        <authorList>
            <person name="Dahal R.H."/>
        </authorList>
    </citation>
    <scope>NUCLEOTIDE SEQUENCE [LARGE SCALE GENOMIC DNA]</scope>
    <source>
        <strain evidence="4 5">RP-1-19</strain>
    </source>
</reference>